<comment type="similarity">
    <text evidence="1">Belongs to the NOP5/NOP56 family.</text>
</comment>
<proteinExistence type="inferred from homology"/>
<evidence type="ECO:0000313" key="5">
    <source>
        <dbReference type="Proteomes" id="UP000509448"/>
    </source>
</evidence>
<dbReference type="PANTHER" id="PTHR10894:SF0">
    <property type="entry name" value="NUCLEOLAR PROTEIN 56"/>
    <property type="match status" value="1"/>
</dbReference>
<dbReference type="InterPro" id="IPR002687">
    <property type="entry name" value="Nop_dom"/>
</dbReference>
<dbReference type="InterPro" id="IPR047099">
    <property type="entry name" value="Nop5_N_sf"/>
</dbReference>
<dbReference type="GO" id="GO:0031428">
    <property type="term" value="C:box C/D methylation guide snoRNP complex"/>
    <property type="evidence" value="ECO:0007669"/>
    <property type="project" value="InterPro"/>
</dbReference>
<feature type="compositionally biased region" description="Basic and acidic residues" evidence="2">
    <location>
        <begin position="395"/>
        <end position="405"/>
    </location>
</feature>
<dbReference type="EMBL" id="AP018732">
    <property type="protein sequence ID" value="BBE42942.1"/>
    <property type="molecule type" value="Genomic_DNA"/>
</dbReference>
<dbReference type="Pfam" id="PF01798">
    <property type="entry name" value="Nop"/>
    <property type="match status" value="1"/>
</dbReference>
<organism evidence="4 5">
    <name type="scientific">Conexivisphaera calida</name>
    <dbReference type="NCBI Taxonomy" id="1874277"/>
    <lineage>
        <taxon>Archaea</taxon>
        <taxon>Nitrososphaerota</taxon>
        <taxon>Conexivisphaeria</taxon>
        <taxon>Conexivisphaerales</taxon>
        <taxon>Conexivisphaeraceae</taxon>
        <taxon>Conexivisphaera</taxon>
    </lineage>
</organism>
<feature type="domain" description="Nop" evidence="3">
    <location>
        <begin position="255"/>
        <end position="369"/>
    </location>
</feature>
<feature type="region of interest" description="Disordered" evidence="2">
    <location>
        <begin position="367"/>
        <end position="405"/>
    </location>
</feature>
<dbReference type="OrthoDB" id="11877at2157"/>
<accession>A0A4P2VIG0</accession>
<gene>
    <name evidence="4" type="ORF">NAS2_1565</name>
</gene>
<reference evidence="4 5" key="1">
    <citation type="journal article" date="2019" name="ISME J.">
        <title>Isolation and characterization of a thermophilic sulfur- and iron-reducing thaumarchaeote from a terrestrial acidic hot spring.</title>
        <authorList>
            <person name="Kato S."/>
            <person name="Itoh T."/>
            <person name="Yuki M."/>
            <person name="Nagamori M."/>
            <person name="Ohnishi M."/>
            <person name="Uematsu K."/>
            <person name="Suzuki K."/>
            <person name="Takashina T."/>
            <person name="Ohkuma M."/>
        </authorList>
    </citation>
    <scope>NUCLEOTIDE SEQUENCE [LARGE SCALE GENOMIC DNA]</scope>
    <source>
        <strain evidence="4 5">NAS-02</strain>
    </source>
</reference>
<dbReference type="Gene3D" id="1.10.246.90">
    <property type="entry name" value="Nop domain"/>
    <property type="match status" value="1"/>
</dbReference>
<dbReference type="AlphaFoldDB" id="A0A4P2VIG0"/>
<dbReference type="RefSeq" id="WP_174449118.1">
    <property type="nucleotide sequence ID" value="NZ_AP018732.1"/>
</dbReference>
<dbReference type="Proteomes" id="UP000509448">
    <property type="component" value="Chromosome"/>
</dbReference>
<dbReference type="SMART" id="SM00931">
    <property type="entry name" value="NOSIC"/>
    <property type="match status" value="1"/>
</dbReference>
<evidence type="ECO:0000313" key="4">
    <source>
        <dbReference type="EMBL" id="BBE42942.1"/>
    </source>
</evidence>
<keyword evidence="5" id="KW-1185">Reference proteome</keyword>
<evidence type="ECO:0000259" key="3">
    <source>
        <dbReference type="PROSITE" id="PS51358"/>
    </source>
</evidence>
<dbReference type="InterPro" id="IPR036070">
    <property type="entry name" value="Nop_dom_sf"/>
</dbReference>
<dbReference type="InterPro" id="IPR045056">
    <property type="entry name" value="Nop56/Nop58"/>
</dbReference>
<dbReference type="PANTHER" id="PTHR10894">
    <property type="entry name" value="NUCLEOLAR PROTEIN 5 NUCLEOLAR PROTEIN NOP5 NOP58"/>
    <property type="match status" value="1"/>
</dbReference>
<dbReference type="InterPro" id="IPR042239">
    <property type="entry name" value="Nop_C"/>
</dbReference>
<dbReference type="GO" id="GO:0030515">
    <property type="term" value="F:snoRNA binding"/>
    <property type="evidence" value="ECO:0007669"/>
    <property type="project" value="InterPro"/>
</dbReference>
<dbReference type="PROSITE" id="PS51358">
    <property type="entry name" value="NOP"/>
    <property type="match status" value="1"/>
</dbReference>
<evidence type="ECO:0000256" key="2">
    <source>
        <dbReference type="SAM" id="MobiDB-lite"/>
    </source>
</evidence>
<dbReference type="KEGG" id="ccai:NAS2_1565"/>
<dbReference type="FunFam" id="1.10.246.90:FF:000007">
    <property type="entry name" value="Pre mRNA splicing protein"/>
    <property type="match status" value="1"/>
</dbReference>
<name>A0A4P2VIG0_9ARCH</name>
<dbReference type="Gene3D" id="1.10.287.660">
    <property type="entry name" value="Helix hairpin bin"/>
    <property type="match status" value="1"/>
</dbReference>
<dbReference type="SUPFAM" id="SSF89124">
    <property type="entry name" value="Nop domain"/>
    <property type="match status" value="1"/>
</dbReference>
<feature type="compositionally biased region" description="Basic and acidic residues" evidence="2">
    <location>
        <begin position="367"/>
        <end position="389"/>
    </location>
</feature>
<protein>
    <submittedName>
        <fullName evidence="4">rRNA biogenesis protein Nop5/Nop56</fullName>
    </submittedName>
</protein>
<dbReference type="Gene3D" id="3.30.420.220">
    <property type="match status" value="1"/>
</dbReference>
<dbReference type="InterPro" id="IPR029012">
    <property type="entry name" value="Helix_hairpin_bin_sf"/>
</dbReference>
<dbReference type="InterPro" id="IPR012976">
    <property type="entry name" value="NOSIC"/>
</dbReference>
<dbReference type="Gene3D" id="1.10.150.460">
    <property type="match status" value="1"/>
</dbReference>
<sequence>MKATLYATEAGVVMLDETGNVIYSAKYAGDPYQKYRLAMAGIRVEEVDEAVKKAADSGFGELESNAPGSAALAESLGMVFIQVDNPELDKRIELMMKASLISSEEEARDLLREFALRVSEERIKAEAARLDLHAMQMVSAVDELDREINVLAARVREWYGLHFPELDDILQDPRLYVRLVSALGRRDNFTSERIVELGVPKSRATAVEEALKRTKGAEIRDEELALLQSLASDAYDLYQLRNRLSNKLEEVMSQIAPNVTSLVGAAIGARLLVRAGSLDNLAKMPASTIQVLGAEKALFRALKKGGRPPKHGVIFQHPSIHSAPKWQRGKIARAIAAKLAIAARIDRYSGVLDPALKEKLEKRIQEIKEKYAKPPEREGRRPERGERGARPRRGDRREMPRRWRH</sequence>
<dbReference type="GeneID" id="55585374"/>
<evidence type="ECO:0000256" key="1">
    <source>
        <dbReference type="ARBA" id="ARBA00009211"/>
    </source>
</evidence>